<gene>
    <name evidence="2" type="ORF">Pan181_51900</name>
</gene>
<protein>
    <submittedName>
        <fullName evidence="2">GDSL-like Lipase/Acylhydrolase</fullName>
    </submittedName>
</protein>
<dbReference type="InterPro" id="IPR018247">
    <property type="entry name" value="EF_Hand_1_Ca_BS"/>
</dbReference>
<name>A0A518AW36_9BACT</name>
<dbReference type="KEGG" id="amuc:Pan181_51900"/>
<feature type="transmembrane region" description="Helical" evidence="1">
    <location>
        <begin position="528"/>
        <end position="545"/>
    </location>
</feature>
<keyword evidence="2" id="KW-0378">Hydrolase</keyword>
<feature type="transmembrane region" description="Helical" evidence="1">
    <location>
        <begin position="12"/>
        <end position="31"/>
    </location>
</feature>
<evidence type="ECO:0000313" key="2">
    <source>
        <dbReference type="EMBL" id="QDU58949.1"/>
    </source>
</evidence>
<dbReference type="Proteomes" id="UP000315750">
    <property type="component" value="Chromosome"/>
</dbReference>
<accession>A0A518AW36</accession>
<dbReference type="Gene3D" id="3.40.50.1110">
    <property type="entry name" value="SGNH hydrolase"/>
    <property type="match status" value="1"/>
</dbReference>
<dbReference type="EMBL" id="CP036278">
    <property type="protein sequence ID" value="QDU58949.1"/>
    <property type="molecule type" value="Genomic_DNA"/>
</dbReference>
<dbReference type="AlphaFoldDB" id="A0A518AW36"/>
<organism evidence="2 3">
    <name type="scientific">Aeoliella mucimassa</name>
    <dbReference type="NCBI Taxonomy" id="2527972"/>
    <lineage>
        <taxon>Bacteria</taxon>
        <taxon>Pseudomonadati</taxon>
        <taxon>Planctomycetota</taxon>
        <taxon>Planctomycetia</taxon>
        <taxon>Pirellulales</taxon>
        <taxon>Lacipirellulaceae</taxon>
        <taxon>Aeoliella</taxon>
    </lineage>
</organism>
<proteinExistence type="predicted"/>
<dbReference type="InterPro" id="IPR036439">
    <property type="entry name" value="Dockerin_dom_sf"/>
</dbReference>
<keyword evidence="1" id="KW-0472">Membrane</keyword>
<dbReference type="InterPro" id="IPR036514">
    <property type="entry name" value="SGNH_hydro_sf"/>
</dbReference>
<keyword evidence="1" id="KW-1133">Transmembrane helix</keyword>
<dbReference type="Gene3D" id="1.10.1330.10">
    <property type="entry name" value="Dockerin domain"/>
    <property type="match status" value="1"/>
</dbReference>
<dbReference type="SUPFAM" id="SSF63446">
    <property type="entry name" value="Type I dockerin domain"/>
    <property type="match status" value="1"/>
</dbReference>
<sequence>MLEETRGWRKVSCQWLAIGMLGVASFAWGGMATAAEFSVLPLGDSITAGNGFGGYRAQLGTDLTSQGHTFHLLGSQVMQDGGETSAALRAPYDGLHHEGHGGWRIDQLDANLNGNTNADASTNGGYYITGGNGTGRDPIYPNYALVLAGINDVNQYFGQKSDAGQQMDADELLPILQGRVTSLVDNLSTLRPDTRIMLSNVIPYANGLLNDQVTGATTAQRQIWAAEDGVSAEQEHGVNHYVILYNKWLANEFVPAQQAAGVNIELVDQYQNFLMPDGSVRGWGPDEPNGYADYGLHPNQFGYDLMGATWAAAINQHLIAQTVCEATINRADGSITLTNTSDAPIAIQSLSLISTAGAISVADLTPITGNYDSNGNQQVDDQPWVITEQSATNFREASTGDAGSIAVGGSVQLSLAGGWTATPYEELQVNIQLGDGSSAYTNVVYTGTPIVVGDLDGNGTIDRTDYNLLTASGETDLSALLKVQAYRQGDLNGDGSNDYEDFRLFKNAYIAEHGDAAFAAMVAVPEPTAMPLALGMALLLFGAIVKRQASTSRLICRVS</sequence>
<dbReference type="PANTHER" id="PTHR30383">
    <property type="entry name" value="THIOESTERASE 1/PROTEASE 1/LYSOPHOSPHOLIPASE L1"/>
    <property type="match status" value="1"/>
</dbReference>
<dbReference type="PROSITE" id="PS00018">
    <property type="entry name" value="EF_HAND_1"/>
    <property type="match status" value="1"/>
</dbReference>
<evidence type="ECO:0000313" key="3">
    <source>
        <dbReference type="Proteomes" id="UP000315750"/>
    </source>
</evidence>
<evidence type="ECO:0000256" key="1">
    <source>
        <dbReference type="SAM" id="Phobius"/>
    </source>
</evidence>
<dbReference type="GO" id="GO:0004622">
    <property type="term" value="F:phosphatidylcholine lysophospholipase activity"/>
    <property type="evidence" value="ECO:0007669"/>
    <property type="project" value="TreeGrafter"/>
</dbReference>
<keyword evidence="3" id="KW-1185">Reference proteome</keyword>
<dbReference type="GO" id="GO:0000272">
    <property type="term" value="P:polysaccharide catabolic process"/>
    <property type="evidence" value="ECO:0007669"/>
    <property type="project" value="InterPro"/>
</dbReference>
<dbReference type="InterPro" id="IPR051532">
    <property type="entry name" value="Ester_Hydrolysis_Enzymes"/>
</dbReference>
<dbReference type="PANTHER" id="PTHR30383:SF5">
    <property type="entry name" value="SGNH HYDROLASE-TYPE ESTERASE DOMAIN-CONTAINING PROTEIN"/>
    <property type="match status" value="1"/>
</dbReference>
<keyword evidence="1" id="KW-0812">Transmembrane</keyword>
<dbReference type="SUPFAM" id="SSF52266">
    <property type="entry name" value="SGNH hydrolase"/>
    <property type="match status" value="1"/>
</dbReference>
<reference evidence="2 3" key="1">
    <citation type="submission" date="2019-02" db="EMBL/GenBank/DDBJ databases">
        <title>Deep-cultivation of Planctomycetes and their phenomic and genomic characterization uncovers novel biology.</title>
        <authorList>
            <person name="Wiegand S."/>
            <person name="Jogler M."/>
            <person name="Boedeker C."/>
            <person name="Pinto D."/>
            <person name="Vollmers J."/>
            <person name="Rivas-Marin E."/>
            <person name="Kohn T."/>
            <person name="Peeters S.H."/>
            <person name="Heuer A."/>
            <person name="Rast P."/>
            <person name="Oberbeckmann S."/>
            <person name="Bunk B."/>
            <person name="Jeske O."/>
            <person name="Meyerdierks A."/>
            <person name="Storesund J.E."/>
            <person name="Kallscheuer N."/>
            <person name="Luecker S."/>
            <person name="Lage O.M."/>
            <person name="Pohl T."/>
            <person name="Merkel B.J."/>
            <person name="Hornburger P."/>
            <person name="Mueller R.-W."/>
            <person name="Bruemmer F."/>
            <person name="Labrenz M."/>
            <person name="Spormann A.M."/>
            <person name="Op den Camp H."/>
            <person name="Overmann J."/>
            <person name="Amann R."/>
            <person name="Jetten M.S.M."/>
            <person name="Mascher T."/>
            <person name="Medema M.H."/>
            <person name="Devos D.P."/>
            <person name="Kaster A.-K."/>
            <person name="Ovreas L."/>
            <person name="Rohde M."/>
            <person name="Galperin M.Y."/>
            <person name="Jogler C."/>
        </authorList>
    </citation>
    <scope>NUCLEOTIDE SEQUENCE [LARGE SCALE GENOMIC DNA]</scope>
    <source>
        <strain evidence="2 3">Pan181</strain>
    </source>
</reference>